<dbReference type="PANTHER" id="PTHR30532">
    <property type="entry name" value="IRON III DICITRATE-BINDING PERIPLASMIC PROTEIN"/>
    <property type="match status" value="1"/>
</dbReference>
<accession>A0ABS2PHJ2</accession>
<evidence type="ECO:0000313" key="7">
    <source>
        <dbReference type="Proteomes" id="UP000741863"/>
    </source>
</evidence>
<dbReference type="PANTHER" id="PTHR30532:SF21">
    <property type="entry name" value="SIDEROPHORE-BINDING LIPOPROTEIN YFIY-RELATED"/>
    <property type="match status" value="1"/>
</dbReference>
<evidence type="ECO:0000256" key="3">
    <source>
        <dbReference type="ARBA" id="ARBA00022448"/>
    </source>
</evidence>
<comment type="subcellular location">
    <subcellularLocation>
        <location evidence="1">Cell envelope</location>
    </subcellularLocation>
</comment>
<gene>
    <name evidence="6" type="ORF">JOD17_004035</name>
</gene>
<dbReference type="InterPro" id="IPR051313">
    <property type="entry name" value="Bact_iron-sidero_bind"/>
</dbReference>
<keyword evidence="4" id="KW-0732">Signal</keyword>
<dbReference type="CDD" id="cd01146">
    <property type="entry name" value="FhuD"/>
    <property type="match status" value="1"/>
</dbReference>
<evidence type="ECO:0000259" key="5">
    <source>
        <dbReference type="PROSITE" id="PS50983"/>
    </source>
</evidence>
<comment type="similarity">
    <text evidence="2">Belongs to the bacterial solute-binding protein 8 family.</text>
</comment>
<dbReference type="Pfam" id="PF01497">
    <property type="entry name" value="Peripla_BP_2"/>
    <property type="match status" value="1"/>
</dbReference>
<dbReference type="PROSITE" id="PS50983">
    <property type="entry name" value="FE_B12_PBP"/>
    <property type="match status" value="1"/>
</dbReference>
<keyword evidence="7" id="KW-1185">Reference proteome</keyword>
<dbReference type="Gene3D" id="3.40.50.1980">
    <property type="entry name" value="Nitrogenase molybdenum iron protein domain"/>
    <property type="match status" value="2"/>
</dbReference>
<organism evidence="6 7">
    <name type="scientific">Geomicrobium sediminis</name>
    <dbReference type="NCBI Taxonomy" id="1347788"/>
    <lineage>
        <taxon>Bacteria</taxon>
        <taxon>Bacillati</taxon>
        <taxon>Bacillota</taxon>
        <taxon>Bacilli</taxon>
        <taxon>Bacillales</taxon>
        <taxon>Geomicrobium</taxon>
    </lineage>
</organism>
<evidence type="ECO:0000256" key="4">
    <source>
        <dbReference type="ARBA" id="ARBA00022729"/>
    </source>
</evidence>
<dbReference type="PROSITE" id="PS51257">
    <property type="entry name" value="PROKAR_LIPOPROTEIN"/>
    <property type="match status" value="1"/>
</dbReference>
<reference evidence="6 7" key="1">
    <citation type="submission" date="2021-01" db="EMBL/GenBank/DDBJ databases">
        <title>Genomic Encyclopedia of Type Strains, Phase IV (KMG-IV): sequencing the most valuable type-strain genomes for metagenomic binning, comparative biology and taxonomic classification.</title>
        <authorList>
            <person name="Goeker M."/>
        </authorList>
    </citation>
    <scope>NUCLEOTIDE SEQUENCE [LARGE SCALE GENOMIC DNA]</scope>
    <source>
        <strain evidence="6 7">DSM 25540</strain>
    </source>
</reference>
<dbReference type="InterPro" id="IPR002491">
    <property type="entry name" value="ABC_transptr_periplasmic_BD"/>
</dbReference>
<feature type="domain" description="Fe/B12 periplasmic-binding" evidence="5">
    <location>
        <begin position="57"/>
        <end position="324"/>
    </location>
</feature>
<dbReference type="Proteomes" id="UP000741863">
    <property type="component" value="Unassembled WGS sequence"/>
</dbReference>
<evidence type="ECO:0000256" key="1">
    <source>
        <dbReference type="ARBA" id="ARBA00004196"/>
    </source>
</evidence>
<dbReference type="SUPFAM" id="SSF53807">
    <property type="entry name" value="Helical backbone' metal receptor"/>
    <property type="match status" value="1"/>
</dbReference>
<dbReference type="EMBL" id="JAFBEC010000018">
    <property type="protein sequence ID" value="MBM7634908.1"/>
    <property type="molecule type" value="Genomic_DNA"/>
</dbReference>
<name>A0ABS2PHJ2_9BACL</name>
<evidence type="ECO:0000256" key="2">
    <source>
        <dbReference type="ARBA" id="ARBA00008814"/>
    </source>
</evidence>
<dbReference type="RefSeq" id="WP_204699658.1">
    <property type="nucleotide sequence ID" value="NZ_JAFBEC010000018.1"/>
</dbReference>
<comment type="caution">
    <text evidence="6">The sequence shown here is derived from an EMBL/GenBank/DDBJ whole genome shotgun (WGS) entry which is preliminary data.</text>
</comment>
<proteinExistence type="inferred from homology"/>
<protein>
    <submittedName>
        <fullName evidence="6">Iron complex transport system substrate-binding protein</fullName>
    </submittedName>
</protein>
<sequence>MKIIRLIPFASLLVLIGCGGSDEPTTSDAGQDTEENTESYTVEHSLGVAEFEEPPEKVVTLFQGANDTAAALGYEPVGIVESWLEPPVYEYLREDLGESTVVGDEIQPNLEEIAALEPDVIIATQSRHEEIYEQLSGIAPTVVVDELNDFKMTLDVMGETLAVEDEAEALLSRWDERIDHFKSEMEQVEEESMTRSVINFRSDSLRLFVGGFPGSVLEDAGFTMPENQQEAYDAGEAFIELTNTESIPELNSDQFFIYLQSNQDGDELDESWDLWTEHPLWEELDAVENDQVEMVDEVTWSMGAGYIAANHMLDDLYDMYGIEKE</sequence>
<keyword evidence="3" id="KW-0813">Transport</keyword>
<evidence type="ECO:0000313" key="6">
    <source>
        <dbReference type="EMBL" id="MBM7634908.1"/>
    </source>
</evidence>